<sequence>TAFGRQGPEVQILSPRPFNIFTFNRLSRFQLVGHALLIGQRDQ</sequence>
<reference evidence="1" key="1">
    <citation type="submission" date="2018-05" db="EMBL/GenBank/DDBJ databases">
        <authorList>
            <person name="Lanie J.A."/>
            <person name="Ng W.-L."/>
            <person name="Kazmierczak K.M."/>
            <person name="Andrzejewski T.M."/>
            <person name="Davidsen T.M."/>
            <person name="Wayne K.J."/>
            <person name="Tettelin H."/>
            <person name="Glass J.I."/>
            <person name="Rusch D."/>
            <person name="Podicherti R."/>
            <person name="Tsui H.-C.T."/>
            <person name="Winkler M.E."/>
        </authorList>
    </citation>
    <scope>NUCLEOTIDE SEQUENCE</scope>
</reference>
<dbReference type="EMBL" id="UINC01216970">
    <property type="protein sequence ID" value="SVE43356.1"/>
    <property type="molecule type" value="Genomic_DNA"/>
</dbReference>
<accession>A0A383DFV1</accession>
<dbReference type="AlphaFoldDB" id="A0A383DFV1"/>
<protein>
    <submittedName>
        <fullName evidence="1">Uncharacterized protein</fullName>
    </submittedName>
</protein>
<proteinExistence type="predicted"/>
<evidence type="ECO:0000313" key="1">
    <source>
        <dbReference type="EMBL" id="SVE43356.1"/>
    </source>
</evidence>
<feature type="non-terminal residue" evidence="1">
    <location>
        <position position="1"/>
    </location>
</feature>
<name>A0A383DFV1_9ZZZZ</name>
<gene>
    <name evidence="1" type="ORF">METZ01_LOCUS496210</name>
</gene>
<organism evidence="1">
    <name type="scientific">marine metagenome</name>
    <dbReference type="NCBI Taxonomy" id="408172"/>
    <lineage>
        <taxon>unclassified sequences</taxon>
        <taxon>metagenomes</taxon>
        <taxon>ecological metagenomes</taxon>
    </lineage>
</organism>